<reference evidence="3 4" key="1">
    <citation type="submission" date="2018-06" db="EMBL/GenBank/DDBJ databases">
        <title>The draft genome sequence of Crocinitomix sp. SM1701.</title>
        <authorList>
            <person name="Zhang X."/>
        </authorList>
    </citation>
    <scope>NUCLEOTIDE SEQUENCE [LARGE SCALE GENOMIC DNA]</scope>
    <source>
        <strain evidence="3 4">SM1701</strain>
    </source>
</reference>
<dbReference type="AlphaFoldDB" id="A0A2W1N1D7"/>
<dbReference type="GO" id="GO:0071949">
    <property type="term" value="F:FAD binding"/>
    <property type="evidence" value="ECO:0007669"/>
    <property type="project" value="TreeGrafter"/>
</dbReference>
<dbReference type="Pfam" id="PF01619">
    <property type="entry name" value="Pro_dh"/>
    <property type="match status" value="1"/>
</dbReference>
<dbReference type="Gene3D" id="3.20.20.220">
    <property type="match status" value="1"/>
</dbReference>
<dbReference type="InterPro" id="IPR002872">
    <property type="entry name" value="Proline_DH_dom"/>
</dbReference>
<feature type="domain" description="Proline dehydrogenase" evidence="2">
    <location>
        <begin position="76"/>
        <end position="372"/>
    </location>
</feature>
<dbReference type="PANTHER" id="PTHR13914:SF0">
    <property type="entry name" value="PROLINE DEHYDROGENASE 1, MITOCHONDRIAL"/>
    <property type="match status" value="1"/>
</dbReference>
<keyword evidence="1" id="KW-0560">Oxidoreductase</keyword>
<dbReference type="SUPFAM" id="SSF51730">
    <property type="entry name" value="FAD-linked oxidoreductase"/>
    <property type="match status" value="1"/>
</dbReference>
<keyword evidence="4" id="KW-1185">Reference proteome</keyword>
<accession>A0A2W1N1D7</accession>
<proteinExistence type="predicted"/>
<dbReference type="GO" id="GO:0004657">
    <property type="term" value="F:proline dehydrogenase activity"/>
    <property type="evidence" value="ECO:0007669"/>
    <property type="project" value="InterPro"/>
</dbReference>
<name>A0A2W1N1D7_9FLAO</name>
<dbReference type="InterPro" id="IPR015659">
    <property type="entry name" value="Proline_oxidase"/>
</dbReference>
<gene>
    <name evidence="3" type="ORF">DNU06_00930</name>
</gene>
<dbReference type="PANTHER" id="PTHR13914">
    <property type="entry name" value="PROLINE OXIDASE"/>
    <property type="match status" value="1"/>
</dbReference>
<dbReference type="GO" id="GO:0010133">
    <property type="term" value="P:L-proline catabolic process to L-glutamate"/>
    <property type="evidence" value="ECO:0007669"/>
    <property type="project" value="TreeGrafter"/>
</dbReference>
<dbReference type="EMBL" id="QKSB01000001">
    <property type="protein sequence ID" value="PZE18429.1"/>
    <property type="molecule type" value="Genomic_DNA"/>
</dbReference>
<evidence type="ECO:0000313" key="4">
    <source>
        <dbReference type="Proteomes" id="UP000249248"/>
    </source>
</evidence>
<organism evidence="3 4">
    <name type="scientific">Putridiphycobacter roseus</name>
    <dbReference type="NCBI Taxonomy" id="2219161"/>
    <lineage>
        <taxon>Bacteria</taxon>
        <taxon>Pseudomonadati</taxon>
        <taxon>Bacteroidota</taxon>
        <taxon>Flavobacteriia</taxon>
        <taxon>Flavobacteriales</taxon>
        <taxon>Crocinitomicaceae</taxon>
        <taxon>Putridiphycobacter</taxon>
    </lineage>
</organism>
<evidence type="ECO:0000256" key="1">
    <source>
        <dbReference type="ARBA" id="ARBA00023002"/>
    </source>
</evidence>
<evidence type="ECO:0000313" key="3">
    <source>
        <dbReference type="EMBL" id="PZE18429.1"/>
    </source>
</evidence>
<dbReference type="OrthoDB" id="1401444at2"/>
<dbReference type="RefSeq" id="WP_111061329.1">
    <property type="nucleotide sequence ID" value="NZ_JBHUCU010000007.1"/>
</dbReference>
<evidence type="ECO:0000259" key="2">
    <source>
        <dbReference type="Pfam" id="PF01619"/>
    </source>
</evidence>
<sequence length="389" mass="44125">MISFDNTEIAFESKSNSDLNWSYWLFNLMGKPWLVKFGKVATNVAFTLHLPVKGLIKKTIFKQFCGGESIQDCDLKINQLNNYKIGTILDYSVEGKESLADLEATKEEIIDTILKGKANDAIPFSVFKITGVSRFSLLEKANDGVENLNEKEKQEFASVLMRVDAICKAAFENDVPVFIDAEDSWIQNSIDRMADAMMAKYNKEKACVYNTIQMYRHDRLDFLKTSHQKAKNGNYILGVKLVRGAYMEKERDRAKAKGYTSPIQPNKAATDRDYNLALTYMVEHINNIAVCAGTHNEESSAKLIALIETHQLAKNHPHLYFAQLLGMSDHISFNLSFKGYNVAKYVPYGPIQEVMPYLIRRAEENTSVAGQMGRELSLIVKEKKRRKAI</sequence>
<comment type="caution">
    <text evidence="3">The sequence shown here is derived from an EMBL/GenBank/DDBJ whole genome shotgun (WGS) entry which is preliminary data.</text>
</comment>
<protein>
    <submittedName>
        <fullName evidence="3">Proline dehydrogenase</fullName>
    </submittedName>
</protein>
<dbReference type="Proteomes" id="UP000249248">
    <property type="component" value="Unassembled WGS sequence"/>
</dbReference>
<dbReference type="InterPro" id="IPR029041">
    <property type="entry name" value="FAD-linked_oxidoreductase-like"/>
</dbReference>